<feature type="domain" description="Fibronectin type-III" evidence="9">
    <location>
        <begin position="128"/>
        <end position="235"/>
    </location>
</feature>
<keyword evidence="3" id="KW-0732">Signal</keyword>
<dbReference type="Pfam" id="PF00041">
    <property type="entry name" value="fn3"/>
    <property type="match status" value="1"/>
</dbReference>
<dbReference type="CDD" id="cd00063">
    <property type="entry name" value="FN3"/>
    <property type="match status" value="1"/>
</dbReference>
<evidence type="ECO:0000256" key="1">
    <source>
        <dbReference type="ARBA" id="ARBA00004479"/>
    </source>
</evidence>
<evidence type="ECO:0000256" key="2">
    <source>
        <dbReference type="ARBA" id="ARBA00022692"/>
    </source>
</evidence>
<evidence type="ECO:0000256" key="3">
    <source>
        <dbReference type="ARBA" id="ARBA00022729"/>
    </source>
</evidence>
<dbReference type="FunFam" id="2.60.40.10:FF:000019">
    <property type="entry name" value="receptor-type tyrosine-protein phosphatase kappa isoform X2"/>
    <property type="match status" value="1"/>
</dbReference>
<dbReference type="GO" id="GO:0016020">
    <property type="term" value="C:membrane"/>
    <property type="evidence" value="ECO:0007669"/>
    <property type="project" value="UniProtKB-SubCell"/>
</dbReference>
<evidence type="ECO:0000256" key="4">
    <source>
        <dbReference type="ARBA" id="ARBA00022737"/>
    </source>
</evidence>
<sequence>MRTPKTLKIAEIQARRIAVDWESLGYNITRCHTFNVTICYHYFRGHNESKADCLDMDPKAPQHVVNHLPPYTNVSLKMILTNPEGRKESEETIIQTDEDGTLILCYYKRGDYIARIIIHKNQYYEVPGPVPVNSLQGTSFENKIFLNWKEPLDPNGIITQYEGCGVSYSSIRSFDPAVPVAGPPQTVSNLWNSTHHVFMHLHPGTTYQFFIRASTVKGFGPATAINVTTNISGMPMNKVQTGLVSSSLSERIAYINLATNALVFAPTLPDYEGIDASLNETATTITVLLRPAQAKGAPI</sequence>
<dbReference type="Gene3D" id="2.60.40.10">
    <property type="entry name" value="Immunoglobulins"/>
    <property type="match status" value="2"/>
</dbReference>
<dbReference type="SMART" id="SM00060">
    <property type="entry name" value="FN3"/>
    <property type="match status" value="2"/>
</dbReference>
<dbReference type="PANTHER" id="PTHR24051:SF8">
    <property type="entry name" value="PROTEIN-TYROSINE-PHOSPHATASE"/>
    <property type="match status" value="1"/>
</dbReference>
<keyword evidence="5" id="KW-1133">Transmembrane helix</keyword>
<reference evidence="10 11" key="1">
    <citation type="journal article" date="2020" name="Mol. Biol. Evol.">
        <title>Interspecific Gene Flow and the Evolution of Specialization in Black and White Rhinoceros.</title>
        <authorList>
            <person name="Moodley Y."/>
            <person name="Westbury M.V."/>
            <person name="Russo I.M."/>
            <person name="Gopalakrishnan S."/>
            <person name="Rakotoarivelo A."/>
            <person name="Olsen R.A."/>
            <person name="Prost S."/>
            <person name="Tunstall T."/>
            <person name="Ryder O.A."/>
            <person name="Dalen L."/>
            <person name="Bruford M.W."/>
        </authorList>
    </citation>
    <scope>NUCLEOTIDE SEQUENCE [LARGE SCALE GENOMIC DNA]</scope>
    <source>
        <strain evidence="10">SBR-YM</strain>
        <tissue evidence="10">Skin</tissue>
    </source>
</reference>
<dbReference type="PROSITE" id="PS50853">
    <property type="entry name" value="FN3"/>
    <property type="match status" value="1"/>
</dbReference>
<gene>
    <name evidence="10" type="ORF">HPG69_014396</name>
</gene>
<evidence type="ECO:0000313" key="11">
    <source>
        <dbReference type="Proteomes" id="UP000551758"/>
    </source>
</evidence>
<keyword evidence="8" id="KW-0325">Glycoprotein</keyword>
<dbReference type="FunFam" id="2.60.40.10:FF:000048">
    <property type="entry name" value="receptor-type tyrosine-protein phosphatase U isoform X1"/>
    <property type="match status" value="1"/>
</dbReference>
<dbReference type="InterPro" id="IPR003961">
    <property type="entry name" value="FN3_dom"/>
</dbReference>
<dbReference type="PANTHER" id="PTHR24051">
    <property type="entry name" value="SUSHI DOMAIN-CONTAINING PROTEIN 1"/>
    <property type="match status" value="1"/>
</dbReference>
<dbReference type="Proteomes" id="UP000551758">
    <property type="component" value="Unassembled WGS sequence"/>
</dbReference>
<evidence type="ECO:0000256" key="5">
    <source>
        <dbReference type="ARBA" id="ARBA00022989"/>
    </source>
</evidence>
<comment type="caution">
    <text evidence="10">The sequence shown here is derived from an EMBL/GenBank/DDBJ whole genome shotgun (WGS) entry which is preliminary data.</text>
</comment>
<keyword evidence="2" id="KW-0812">Transmembrane</keyword>
<dbReference type="InterPro" id="IPR057598">
    <property type="entry name" value="Fn3_PTPRU"/>
</dbReference>
<dbReference type="EMBL" id="JACDTQ010002174">
    <property type="protein sequence ID" value="KAF5920030.1"/>
    <property type="molecule type" value="Genomic_DNA"/>
</dbReference>
<dbReference type="Pfam" id="PF23144">
    <property type="entry name" value="Fn3_PTPRU"/>
    <property type="match status" value="1"/>
</dbReference>
<dbReference type="InterPro" id="IPR051622">
    <property type="entry name" value="R-tyr_protein_phosphatases"/>
</dbReference>
<dbReference type="InterPro" id="IPR036116">
    <property type="entry name" value="FN3_sf"/>
</dbReference>
<evidence type="ECO:0000256" key="7">
    <source>
        <dbReference type="ARBA" id="ARBA00023157"/>
    </source>
</evidence>
<keyword evidence="6" id="KW-0472">Membrane</keyword>
<proteinExistence type="predicted"/>
<organism evidence="10 11">
    <name type="scientific">Diceros bicornis minor</name>
    <name type="common">South-central black rhinoceros</name>
    <dbReference type="NCBI Taxonomy" id="77932"/>
    <lineage>
        <taxon>Eukaryota</taxon>
        <taxon>Metazoa</taxon>
        <taxon>Chordata</taxon>
        <taxon>Craniata</taxon>
        <taxon>Vertebrata</taxon>
        <taxon>Euteleostomi</taxon>
        <taxon>Mammalia</taxon>
        <taxon>Eutheria</taxon>
        <taxon>Laurasiatheria</taxon>
        <taxon>Perissodactyla</taxon>
        <taxon>Rhinocerotidae</taxon>
        <taxon>Diceros</taxon>
    </lineage>
</organism>
<accession>A0A7J7EW42</accession>
<evidence type="ECO:0000256" key="8">
    <source>
        <dbReference type="ARBA" id="ARBA00023180"/>
    </source>
</evidence>
<evidence type="ECO:0000259" key="9">
    <source>
        <dbReference type="PROSITE" id="PS50853"/>
    </source>
</evidence>
<feature type="non-terminal residue" evidence="10">
    <location>
        <position position="1"/>
    </location>
</feature>
<name>A0A7J7EW42_DICBM</name>
<dbReference type="SUPFAM" id="SSF49265">
    <property type="entry name" value="Fibronectin type III"/>
    <property type="match status" value="1"/>
</dbReference>
<protein>
    <recommendedName>
        <fullName evidence="9">Fibronectin type-III domain-containing protein</fullName>
    </recommendedName>
</protein>
<keyword evidence="7" id="KW-1015">Disulfide bond</keyword>
<dbReference type="AlphaFoldDB" id="A0A7J7EW42"/>
<evidence type="ECO:0000256" key="6">
    <source>
        <dbReference type="ARBA" id="ARBA00023136"/>
    </source>
</evidence>
<keyword evidence="4" id="KW-0677">Repeat</keyword>
<dbReference type="InterPro" id="IPR013783">
    <property type="entry name" value="Ig-like_fold"/>
</dbReference>
<comment type="subcellular location">
    <subcellularLocation>
        <location evidence="1">Membrane</location>
        <topology evidence="1">Single-pass type I membrane protein</topology>
    </subcellularLocation>
</comment>
<keyword evidence="11" id="KW-1185">Reference proteome</keyword>
<evidence type="ECO:0000313" key="10">
    <source>
        <dbReference type="EMBL" id="KAF5920030.1"/>
    </source>
</evidence>